<dbReference type="Proteomes" id="UP000295626">
    <property type="component" value="Unassembled WGS sequence"/>
</dbReference>
<evidence type="ECO:0000313" key="3">
    <source>
        <dbReference type="EMBL" id="TDB97256.1"/>
    </source>
</evidence>
<proteinExistence type="predicted"/>
<name>A0ABY2DHM9_9ACTN</name>
<sequence length="92" mass="9110">MADLTGTTNLTGTAGPTGTADLTGAVGLGGARWRTSSRSSSNGGNCVEVAADLPGAVAVRDSKHRAGGILVFTPAAWRAFLAEVGAPTGRAR</sequence>
<comment type="caution">
    <text evidence="3">The sequence shown here is derived from an EMBL/GenBank/DDBJ whole genome shotgun (WGS) entry which is preliminary data.</text>
</comment>
<reference evidence="3 4" key="1">
    <citation type="submission" date="2019-02" db="EMBL/GenBank/DDBJ databases">
        <title>Draft genome sequences of novel Actinobacteria.</title>
        <authorList>
            <person name="Sahin N."/>
            <person name="Ay H."/>
            <person name="Saygin H."/>
        </authorList>
    </citation>
    <scope>NUCLEOTIDE SEQUENCE [LARGE SCALE GENOMIC DNA]</scope>
    <source>
        <strain evidence="3 4">JCM 30529</strain>
    </source>
</reference>
<protein>
    <submittedName>
        <fullName evidence="3">DUF397 domain-containing protein</fullName>
    </submittedName>
</protein>
<feature type="domain" description="DUF397" evidence="2">
    <location>
        <begin position="31"/>
        <end position="84"/>
    </location>
</feature>
<gene>
    <name evidence="3" type="ORF">E1091_08625</name>
</gene>
<dbReference type="EMBL" id="SMKE01000238">
    <property type="protein sequence ID" value="TDB97256.1"/>
    <property type="molecule type" value="Genomic_DNA"/>
</dbReference>
<dbReference type="Pfam" id="PF04149">
    <property type="entry name" value="DUF397"/>
    <property type="match status" value="1"/>
</dbReference>
<feature type="region of interest" description="Disordered" evidence="1">
    <location>
        <begin position="1"/>
        <end position="23"/>
    </location>
</feature>
<evidence type="ECO:0000313" key="4">
    <source>
        <dbReference type="Proteomes" id="UP000295626"/>
    </source>
</evidence>
<organism evidence="3 4">
    <name type="scientific">Micromonospora fluostatini</name>
    <dbReference type="NCBI Taxonomy" id="1629071"/>
    <lineage>
        <taxon>Bacteria</taxon>
        <taxon>Bacillati</taxon>
        <taxon>Actinomycetota</taxon>
        <taxon>Actinomycetes</taxon>
        <taxon>Micromonosporales</taxon>
        <taxon>Micromonosporaceae</taxon>
        <taxon>Micromonospora</taxon>
    </lineage>
</organism>
<evidence type="ECO:0000259" key="2">
    <source>
        <dbReference type="Pfam" id="PF04149"/>
    </source>
</evidence>
<accession>A0ABY2DHM9</accession>
<keyword evidence="4" id="KW-1185">Reference proteome</keyword>
<evidence type="ECO:0000256" key="1">
    <source>
        <dbReference type="SAM" id="MobiDB-lite"/>
    </source>
</evidence>
<dbReference type="InterPro" id="IPR007278">
    <property type="entry name" value="DUF397"/>
</dbReference>